<evidence type="ECO:0000313" key="2">
    <source>
        <dbReference type="EMBL" id="KKZ64763.1"/>
    </source>
</evidence>
<feature type="chain" id="PRO_5002545762" evidence="1">
    <location>
        <begin position="21"/>
        <end position="221"/>
    </location>
</feature>
<dbReference type="EMBL" id="LCZI01000747">
    <property type="protein sequence ID" value="KKZ64763.1"/>
    <property type="molecule type" value="Genomic_DNA"/>
</dbReference>
<comment type="caution">
    <text evidence="2">The sequence shown here is derived from an EMBL/GenBank/DDBJ whole genome shotgun (WGS) entry which is preliminary data.</text>
</comment>
<organism evidence="2 3">
    <name type="scientific">[Emmonsia] crescens</name>
    <dbReference type="NCBI Taxonomy" id="73230"/>
    <lineage>
        <taxon>Eukaryota</taxon>
        <taxon>Fungi</taxon>
        <taxon>Dikarya</taxon>
        <taxon>Ascomycota</taxon>
        <taxon>Pezizomycotina</taxon>
        <taxon>Eurotiomycetes</taxon>
        <taxon>Eurotiomycetidae</taxon>
        <taxon>Onygenales</taxon>
        <taxon>Ajellomycetaceae</taxon>
        <taxon>Emergomyces</taxon>
    </lineage>
</organism>
<name>A0A0G2I302_9EURO</name>
<dbReference type="AlphaFoldDB" id="A0A0G2I302"/>
<evidence type="ECO:0000313" key="3">
    <source>
        <dbReference type="Proteomes" id="UP000034164"/>
    </source>
</evidence>
<dbReference type="VEuPathDB" id="FungiDB:EMCG_09341"/>
<evidence type="ECO:0000256" key="1">
    <source>
        <dbReference type="SAM" id="SignalP"/>
    </source>
</evidence>
<gene>
    <name evidence="2" type="ORF">EMCG_09341</name>
</gene>
<reference evidence="3" key="1">
    <citation type="journal article" date="2015" name="PLoS Genet.">
        <title>The dynamic genome and transcriptome of the human fungal pathogen Blastomyces and close relative Emmonsia.</title>
        <authorList>
            <person name="Munoz J.F."/>
            <person name="Gauthier G.M."/>
            <person name="Desjardins C.A."/>
            <person name="Gallo J.E."/>
            <person name="Holder J."/>
            <person name="Sullivan T.D."/>
            <person name="Marty A.J."/>
            <person name="Carmen J.C."/>
            <person name="Chen Z."/>
            <person name="Ding L."/>
            <person name="Gujja S."/>
            <person name="Magrini V."/>
            <person name="Misas E."/>
            <person name="Mitreva M."/>
            <person name="Priest M."/>
            <person name="Saif S."/>
            <person name="Whiston E.A."/>
            <person name="Young S."/>
            <person name="Zeng Q."/>
            <person name="Goldman W.E."/>
            <person name="Mardis E.R."/>
            <person name="Taylor J.W."/>
            <person name="McEwen J.G."/>
            <person name="Clay O.K."/>
            <person name="Klein B.S."/>
            <person name="Cuomo C.A."/>
        </authorList>
    </citation>
    <scope>NUCLEOTIDE SEQUENCE [LARGE SCALE GENOMIC DNA]</scope>
    <source>
        <strain evidence="3">UAMH 3008</strain>
    </source>
</reference>
<dbReference type="OrthoDB" id="4178540at2759"/>
<feature type="signal peptide" evidence="1">
    <location>
        <begin position="1"/>
        <end position="20"/>
    </location>
</feature>
<protein>
    <submittedName>
        <fullName evidence="2">Uncharacterized protein</fullName>
    </submittedName>
</protein>
<proteinExistence type="predicted"/>
<keyword evidence="1" id="KW-0732">Signal</keyword>
<accession>A0A0G2I302</accession>
<sequence>MKSLYLNCLTLLSAAMTVQGVPRVLMPVSGENSLQSRGIVVDGSDLIHLAKADLDPFDVIRQLKSDPSGIKHVADDGIVRSFNGMGEEIDSAPLSNMQLMAIAASMPNSKRHLEDVWHGVNGYTVPEEQIWSPAPHLLPVVLRRREGHGLDAANDDPSSNETNQDGEVNQRCQDLFCTKNGHCEQAGCLECVILDRHDLDSQQVSPLGKFQLKKPADVELN</sequence>
<dbReference type="Proteomes" id="UP000034164">
    <property type="component" value="Unassembled WGS sequence"/>
</dbReference>